<sequence>MGSSGEDPYKAINGSACGLVWVQRRNGSWWPGKILGPDELPEGSVPAPGSGTPVQLLGRDDASVDWYNLEKSKRVKAFHCGDYDHCIEKVKASAFNNPSKKVPKPTNRDGAILQALELESAYISKNHPGLDEKSTPTETYSTDEESEDFDESSNSSEDNSDSASTDSKEENSAVGTKHMRGLDDLGINLEISLKRKISRISENQELLFIKRKDRRRALTKVLERTAMVSVPVGEQLSSPNGVSLLEGDELKKNGSFVPDNESFGRLFDVPLDAEEKQSTGLPSFISDVGTQSSQSSHVETLSNQSGSTSSGGPVNFSIIPEVEKGNPEWRSKGKRNSRSRKADLFDQTEMHTSGPGRDVGPTRFLPYRQSRFTVNPKYDPSDFSLQAHHTASPLGGECLFDVPLEVKSGYRPQSVPYISLVSKLTGRPIVGHPLTVEALDDGSCNDHLISVSGCYYSNGEVRKRKLPNGRARNKHRASRSLKNGLLSKKTRKLSSLSAARRLVSRDEKKRVLVEKVKKGPCIACVPLNVVFSRINADLSGSV</sequence>
<feature type="compositionally biased region" description="Acidic residues" evidence="1">
    <location>
        <begin position="141"/>
        <end position="151"/>
    </location>
</feature>
<keyword evidence="4" id="KW-1185">Reference proteome</keyword>
<dbReference type="Gene3D" id="2.30.30.140">
    <property type="match status" value="1"/>
</dbReference>
<feature type="region of interest" description="Disordered" evidence="1">
    <location>
        <begin position="281"/>
        <end position="363"/>
    </location>
</feature>
<reference evidence="4" key="1">
    <citation type="journal article" date="2024" name="IScience">
        <title>Strigolactones Initiate the Formation of Haustorium-like Structures in Castilleja.</title>
        <authorList>
            <person name="Buerger M."/>
            <person name="Peterson D."/>
            <person name="Chory J."/>
        </authorList>
    </citation>
    <scope>NUCLEOTIDE SEQUENCE [LARGE SCALE GENOMIC DNA]</scope>
</reference>
<evidence type="ECO:0000313" key="4">
    <source>
        <dbReference type="Proteomes" id="UP001632038"/>
    </source>
</evidence>
<accession>A0ABD3BM11</accession>
<protein>
    <recommendedName>
        <fullName evidence="2">PWWP domain-containing protein</fullName>
    </recommendedName>
</protein>
<dbReference type="PROSITE" id="PS50812">
    <property type="entry name" value="PWWP"/>
    <property type="match status" value="1"/>
</dbReference>
<evidence type="ECO:0000259" key="2">
    <source>
        <dbReference type="PROSITE" id="PS50812"/>
    </source>
</evidence>
<evidence type="ECO:0000313" key="3">
    <source>
        <dbReference type="EMBL" id="KAL3618259.1"/>
    </source>
</evidence>
<dbReference type="PANTHER" id="PTHR33697:SF1">
    <property type="entry name" value="TUDOR_PWWP_MBT SUPERFAMILY PROTEIN"/>
    <property type="match status" value="1"/>
</dbReference>
<organism evidence="3 4">
    <name type="scientific">Castilleja foliolosa</name>
    <dbReference type="NCBI Taxonomy" id="1961234"/>
    <lineage>
        <taxon>Eukaryota</taxon>
        <taxon>Viridiplantae</taxon>
        <taxon>Streptophyta</taxon>
        <taxon>Embryophyta</taxon>
        <taxon>Tracheophyta</taxon>
        <taxon>Spermatophyta</taxon>
        <taxon>Magnoliopsida</taxon>
        <taxon>eudicotyledons</taxon>
        <taxon>Gunneridae</taxon>
        <taxon>Pentapetalae</taxon>
        <taxon>asterids</taxon>
        <taxon>lamiids</taxon>
        <taxon>Lamiales</taxon>
        <taxon>Orobanchaceae</taxon>
        <taxon>Pedicularideae</taxon>
        <taxon>Castillejinae</taxon>
        <taxon>Castilleja</taxon>
    </lineage>
</organism>
<proteinExistence type="predicted"/>
<dbReference type="CDD" id="cd05162">
    <property type="entry name" value="PWWP"/>
    <property type="match status" value="1"/>
</dbReference>
<name>A0ABD3BM11_9LAMI</name>
<dbReference type="InterPro" id="IPR000313">
    <property type="entry name" value="PWWP_dom"/>
</dbReference>
<evidence type="ECO:0000256" key="1">
    <source>
        <dbReference type="SAM" id="MobiDB-lite"/>
    </source>
</evidence>
<feature type="region of interest" description="Disordered" evidence="1">
    <location>
        <begin position="124"/>
        <end position="179"/>
    </location>
</feature>
<dbReference type="AlphaFoldDB" id="A0ABD3BM11"/>
<gene>
    <name evidence="3" type="ORF">CASFOL_038580</name>
</gene>
<dbReference type="Pfam" id="PF00855">
    <property type="entry name" value="PWWP"/>
    <property type="match status" value="1"/>
</dbReference>
<feature type="domain" description="PWWP" evidence="2">
    <location>
        <begin position="16"/>
        <end position="71"/>
    </location>
</feature>
<comment type="caution">
    <text evidence="3">The sequence shown here is derived from an EMBL/GenBank/DDBJ whole genome shotgun (WGS) entry which is preliminary data.</text>
</comment>
<feature type="compositionally biased region" description="Polar residues" evidence="1">
    <location>
        <begin position="288"/>
        <end position="312"/>
    </location>
</feature>
<dbReference type="PANTHER" id="PTHR33697">
    <property type="entry name" value="T17B22.17 PROTEIN-RELATED"/>
    <property type="match status" value="1"/>
</dbReference>
<feature type="compositionally biased region" description="Basic and acidic residues" evidence="1">
    <location>
        <begin position="321"/>
        <end position="331"/>
    </location>
</feature>
<dbReference type="Proteomes" id="UP001632038">
    <property type="component" value="Unassembled WGS sequence"/>
</dbReference>
<feature type="compositionally biased region" description="Low complexity" evidence="1">
    <location>
        <begin position="152"/>
        <end position="165"/>
    </location>
</feature>
<dbReference type="EMBL" id="JAVIJP010000081">
    <property type="protein sequence ID" value="KAL3618259.1"/>
    <property type="molecule type" value="Genomic_DNA"/>
</dbReference>
<dbReference type="SUPFAM" id="SSF63748">
    <property type="entry name" value="Tudor/PWWP/MBT"/>
    <property type="match status" value="1"/>
</dbReference>
<dbReference type="InterPro" id="IPR044679">
    <property type="entry name" value="PWWP2-like"/>
</dbReference>